<protein>
    <submittedName>
        <fullName evidence="1">Uncharacterized protein</fullName>
    </submittedName>
</protein>
<comment type="caution">
    <text evidence="1">The sequence shown here is derived from an EMBL/GenBank/DDBJ whole genome shotgun (WGS) entry which is preliminary data.</text>
</comment>
<keyword evidence="2" id="KW-1185">Reference proteome</keyword>
<dbReference type="PANTHER" id="PTHR35043">
    <property type="entry name" value="TRANSCRIPTION FACTOR DOMAIN-CONTAINING PROTEIN"/>
    <property type="match status" value="1"/>
</dbReference>
<dbReference type="AlphaFoldDB" id="A0AA40DNH3"/>
<dbReference type="RefSeq" id="XP_060293513.1">
    <property type="nucleotide sequence ID" value="XM_060446796.1"/>
</dbReference>
<dbReference type="GeneID" id="85330066"/>
<proteinExistence type="predicted"/>
<evidence type="ECO:0000313" key="1">
    <source>
        <dbReference type="EMBL" id="KAK0710209.1"/>
    </source>
</evidence>
<evidence type="ECO:0000313" key="2">
    <source>
        <dbReference type="Proteomes" id="UP001172101"/>
    </source>
</evidence>
<name>A0AA40DNH3_9PEZI</name>
<sequence>MPGTSHPFPITAKQLVYLVAHSYIETPTTQEDEINDKSTADSITKCLVLFQSSRLITVLITRAACGLQITPFELTTAALISCSTVTLCLWWHKPLDVMTPTSIHAKCHIHELLDRVTHLCNRPTLQFFPHTANFLLSTFHHQQLPQYWSE</sequence>
<accession>A0AA40DNH3</accession>
<gene>
    <name evidence="1" type="ORF">B0T26DRAFT_787560</name>
</gene>
<dbReference type="Proteomes" id="UP001172101">
    <property type="component" value="Unassembled WGS sequence"/>
</dbReference>
<reference evidence="1" key="1">
    <citation type="submission" date="2023-06" db="EMBL/GenBank/DDBJ databases">
        <title>Genome-scale phylogeny and comparative genomics of the fungal order Sordariales.</title>
        <authorList>
            <consortium name="Lawrence Berkeley National Laboratory"/>
            <person name="Hensen N."/>
            <person name="Bonometti L."/>
            <person name="Westerberg I."/>
            <person name="Brannstrom I.O."/>
            <person name="Guillou S."/>
            <person name="Cros-Aarteil S."/>
            <person name="Calhoun S."/>
            <person name="Haridas S."/>
            <person name="Kuo A."/>
            <person name="Mondo S."/>
            <person name="Pangilinan J."/>
            <person name="Riley R."/>
            <person name="LaButti K."/>
            <person name="Andreopoulos B."/>
            <person name="Lipzen A."/>
            <person name="Chen C."/>
            <person name="Yanf M."/>
            <person name="Daum C."/>
            <person name="Ng V."/>
            <person name="Clum A."/>
            <person name="Steindorff A."/>
            <person name="Ohm R."/>
            <person name="Martin F."/>
            <person name="Silar P."/>
            <person name="Natvig D."/>
            <person name="Lalanne C."/>
            <person name="Gautier V."/>
            <person name="Ament-velasquez S.L."/>
            <person name="Kruys A."/>
            <person name="Hutchinson M.I."/>
            <person name="Powell A.J."/>
            <person name="Barry K."/>
            <person name="Miller A.N."/>
            <person name="Grigoriev I.V."/>
            <person name="Debuchy R."/>
            <person name="Gladieux P."/>
            <person name="Thoren M.H."/>
            <person name="Johannesson H."/>
        </authorList>
    </citation>
    <scope>NUCLEOTIDE SEQUENCE</scope>
    <source>
        <strain evidence="1">SMH2392-1A</strain>
    </source>
</reference>
<dbReference type="EMBL" id="JAUIRO010000006">
    <property type="protein sequence ID" value="KAK0710209.1"/>
    <property type="molecule type" value="Genomic_DNA"/>
</dbReference>
<organism evidence="1 2">
    <name type="scientific">Lasiosphaeria miniovina</name>
    <dbReference type="NCBI Taxonomy" id="1954250"/>
    <lineage>
        <taxon>Eukaryota</taxon>
        <taxon>Fungi</taxon>
        <taxon>Dikarya</taxon>
        <taxon>Ascomycota</taxon>
        <taxon>Pezizomycotina</taxon>
        <taxon>Sordariomycetes</taxon>
        <taxon>Sordariomycetidae</taxon>
        <taxon>Sordariales</taxon>
        <taxon>Lasiosphaeriaceae</taxon>
        <taxon>Lasiosphaeria</taxon>
    </lineage>
</organism>
<dbReference type="PANTHER" id="PTHR35043:SF8">
    <property type="entry name" value="DUF4220 DOMAIN-CONTAINING PROTEIN"/>
    <property type="match status" value="1"/>
</dbReference>